<dbReference type="HOGENOM" id="CLU_132523_0_0_11"/>
<dbReference type="InterPro" id="IPR001226">
    <property type="entry name" value="Flavodoxin_CS"/>
</dbReference>
<dbReference type="PROSITE" id="PS00201">
    <property type="entry name" value="FLAVODOXIN"/>
    <property type="match status" value="1"/>
</dbReference>
<dbReference type="Pfam" id="PF00258">
    <property type="entry name" value="Flavodoxin_1"/>
    <property type="match status" value="1"/>
</dbReference>
<dbReference type="STRING" id="593907.Celgi_2421"/>
<accession>F8A1X6</accession>
<dbReference type="InterPro" id="IPR008254">
    <property type="entry name" value="Flavodoxin/NO_synth"/>
</dbReference>
<dbReference type="KEGG" id="cga:Celgi_2421"/>
<dbReference type="Gene3D" id="3.40.50.360">
    <property type="match status" value="1"/>
</dbReference>
<feature type="domain" description="Flavodoxin-like" evidence="1">
    <location>
        <begin position="3"/>
        <end position="166"/>
    </location>
</feature>
<gene>
    <name evidence="2" type="ordered locus">Celgi_2421</name>
</gene>
<dbReference type="SUPFAM" id="SSF52218">
    <property type="entry name" value="Flavoproteins"/>
    <property type="match status" value="1"/>
</dbReference>
<dbReference type="AlphaFoldDB" id="F8A1X6"/>
<dbReference type="eggNOG" id="COG0716">
    <property type="taxonomic scope" value="Bacteria"/>
</dbReference>
<dbReference type="RefSeq" id="WP_013884438.1">
    <property type="nucleotide sequence ID" value="NC_015671.1"/>
</dbReference>
<organism evidence="2 3">
    <name type="scientific">Cellulomonas gilvus (strain ATCC 13127 / NRRL B-14078)</name>
    <name type="common">Cellvibrio gilvus</name>
    <dbReference type="NCBI Taxonomy" id="593907"/>
    <lineage>
        <taxon>Bacteria</taxon>
        <taxon>Bacillati</taxon>
        <taxon>Actinomycetota</taxon>
        <taxon>Actinomycetes</taxon>
        <taxon>Micrococcales</taxon>
        <taxon>Cellulomonadaceae</taxon>
        <taxon>Cellulomonas</taxon>
    </lineage>
</organism>
<name>F8A1X6_CELGA</name>
<dbReference type="GO" id="GO:0009055">
    <property type="term" value="F:electron transfer activity"/>
    <property type="evidence" value="ECO:0007669"/>
    <property type="project" value="InterPro"/>
</dbReference>
<proteinExistence type="predicted"/>
<protein>
    <submittedName>
        <fullName evidence="2">Flavodoxin/nitric oxide synthase</fullName>
    </submittedName>
</protein>
<dbReference type="GO" id="GO:0010181">
    <property type="term" value="F:FMN binding"/>
    <property type="evidence" value="ECO:0007669"/>
    <property type="project" value="InterPro"/>
</dbReference>
<dbReference type="Proteomes" id="UP000000485">
    <property type="component" value="Chromosome"/>
</dbReference>
<dbReference type="EMBL" id="CP002665">
    <property type="protein sequence ID" value="AEI12920.1"/>
    <property type="molecule type" value="Genomic_DNA"/>
</dbReference>
<evidence type="ECO:0000313" key="3">
    <source>
        <dbReference type="Proteomes" id="UP000000485"/>
    </source>
</evidence>
<evidence type="ECO:0000313" key="2">
    <source>
        <dbReference type="EMBL" id="AEI12920.1"/>
    </source>
</evidence>
<dbReference type="OrthoDB" id="3253043at2"/>
<dbReference type="PROSITE" id="PS50902">
    <property type="entry name" value="FLAVODOXIN_LIKE"/>
    <property type="match status" value="1"/>
</dbReference>
<keyword evidence="3" id="KW-1185">Reference proteome</keyword>
<dbReference type="InterPro" id="IPR029039">
    <property type="entry name" value="Flavoprotein-like_sf"/>
</dbReference>
<sequence>MSAVVVYESMFGCTRQLAEAVGEGIAALGARVDVLEVGEASARDDVVLAAEMLVVGAPTHMRGLSTPRTRALAKARGASASAELGVHEWLDALPGLRARRTAVFETRNNGRFAGSAGQRIEKMLRKSGADVVVPLQSFGVDADDDGRASVTPAQVDLAAAWGRSLAQELRPDPMRAVL</sequence>
<evidence type="ECO:0000259" key="1">
    <source>
        <dbReference type="PROSITE" id="PS50902"/>
    </source>
</evidence>
<reference evidence="3" key="1">
    <citation type="submission" date="2011-04" db="EMBL/GenBank/DDBJ databases">
        <title>Complete sequence of Cellvibrio gilvus ATCC 13127.</title>
        <authorList>
            <person name="Lucas S."/>
            <person name="Han J."/>
            <person name="Lapidus A."/>
            <person name="Cheng J.-F."/>
            <person name="Goodwin L."/>
            <person name="Pitluck S."/>
            <person name="Peters L."/>
            <person name="Munk A."/>
            <person name="Detter J.C."/>
            <person name="Han C."/>
            <person name="Tapia R."/>
            <person name="Land M."/>
            <person name="Hauser L."/>
            <person name="Kyrpides N."/>
            <person name="Ivanova N."/>
            <person name="Ovchinnikova G."/>
            <person name="Pagani I."/>
            <person name="Mead D."/>
            <person name="Brumm P."/>
            <person name="Woyke T."/>
        </authorList>
    </citation>
    <scope>NUCLEOTIDE SEQUENCE [LARGE SCALE GENOMIC DNA]</scope>
    <source>
        <strain evidence="3">ATCC 13127 / NRRL B-14078</strain>
    </source>
</reference>